<feature type="transmembrane region" description="Helical" evidence="2">
    <location>
        <begin position="81"/>
        <end position="108"/>
    </location>
</feature>
<evidence type="ECO:0000256" key="1">
    <source>
        <dbReference type="SAM" id="MobiDB-lite"/>
    </source>
</evidence>
<organism evidence="3 4">
    <name type="scientific">Nonomuraea helvata</name>
    <dbReference type="NCBI Taxonomy" id="37484"/>
    <lineage>
        <taxon>Bacteria</taxon>
        <taxon>Bacillati</taxon>
        <taxon>Actinomycetota</taxon>
        <taxon>Actinomycetes</taxon>
        <taxon>Streptosporangiales</taxon>
        <taxon>Streptosporangiaceae</taxon>
        <taxon>Nonomuraea</taxon>
    </lineage>
</organism>
<feature type="transmembrane region" description="Helical" evidence="2">
    <location>
        <begin position="52"/>
        <end position="69"/>
    </location>
</feature>
<feature type="compositionally biased region" description="Low complexity" evidence="1">
    <location>
        <begin position="161"/>
        <end position="170"/>
    </location>
</feature>
<keyword evidence="2" id="KW-1133">Transmembrane helix</keyword>
<feature type="transmembrane region" description="Helical" evidence="2">
    <location>
        <begin position="12"/>
        <end position="32"/>
    </location>
</feature>
<feature type="compositionally biased region" description="Low complexity" evidence="1">
    <location>
        <begin position="188"/>
        <end position="291"/>
    </location>
</feature>
<accession>A0ABV5RT42</accession>
<feature type="compositionally biased region" description="Polar residues" evidence="1">
    <location>
        <begin position="302"/>
        <end position="317"/>
    </location>
</feature>
<feature type="compositionally biased region" description="Pro residues" evidence="1">
    <location>
        <begin position="374"/>
        <end position="386"/>
    </location>
</feature>
<dbReference type="EMBL" id="JBHMBW010000003">
    <property type="protein sequence ID" value="MFB9622475.1"/>
    <property type="molecule type" value="Genomic_DNA"/>
</dbReference>
<feature type="transmembrane region" description="Helical" evidence="2">
    <location>
        <begin position="114"/>
        <end position="135"/>
    </location>
</feature>
<comment type="caution">
    <text evidence="3">The sequence shown here is derived from an EMBL/GenBank/DDBJ whole genome shotgun (WGS) entry which is preliminary data.</text>
</comment>
<evidence type="ECO:0000313" key="3">
    <source>
        <dbReference type="EMBL" id="MFB9622475.1"/>
    </source>
</evidence>
<gene>
    <name evidence="3" type="ORF">ACFFSA_05220</name>
</gene>
<dbReference type="RefSeq" id="WP_344996691.1">
    <property type="nucleotide sequence ID" value="NZ_BAAAXV010000009.1"/>
</dbReference>
<keyword evidence="4" id="KW-1185">Reference proteome</keyword>
<keyword evidence="2" id="KW-0812">Transmembrane</keyword>
<feature type="compositionally biased region" description="Polar residues" evidence="1">
    <location>
        <begin position="501"/>
        <end position="522"/>
    </location>
</feature>
<feature type="compositionally biased region" description="Pro residues" evidence="1">
    <location>
        <begin position="171"/>
        <end position="187"/>
    </location>
</feature>
<feature type="compositionally biased region" description="Low complexity" evidence="1">
    <location>
        <begin position="546"/>
        <end position="580"/>
    </location>
</feature>
<keyword evidence="2" id="KW-0472">Membrane</keyword>
<reference evidence="3 4" key="1">
    <citation type="submission" date="2024-09" db="EMBL/GenBank/DDBJ databases">
        <authorList>
            <person name="Sun Q."/>
            <person name="Mori K."/>
        </authorList>
    </citation>
    <scope>NUCLEOTIDE SEQUENCE [LARGE SCALE GENOMIC DNA]</scope>
    <source>
        <strain evidence="3 4">JCM 3143</strain>
    </source>
</reference>
<feature type="region of interest" description="Disordered" evidence="1">
    <location>
        <begin position="161"/>
        <end position="613"/>
    </location>
</feature>
<sequence length="613" mass="64924">MSKIDVARLRDPAAWIMLVAGLLTVLLVLGDILVGSTGFGLTVRAARNALDLTNPVVTALLLGAVLLVTKVGEPSPKAKPIMYGSAAGLLMVSVFGTLSLLLGLFAGIGGWVTVQMVLLGVPYIALAAIALVYLLPQVLPERPAQVYNQQQFGQQAPYFGQSQQQFGQPEQPQPGPGYGQPPYPQQPPSGQQPGYGQQPPSGGYAQPQPGSQPGYGQQPESGQYAPQPDSGQYGQQPEYGQQPQSGQYGQQPPSGQYGEQPPSFGGQPDPQTAQPQHAAAAQQPQQFQSPQIRGALPAAPSDQGQPDQSYAPQSFGQSPYAPADTAPSVPEYNTPPAAEYQPAPYVPADSQPNVYGQPSPNPYAPAAADHSNPYAPPADQPNPYAPPAADQVNPYAPPADHQANPYAPPAADQVNPYAPPAADQANLYAPPEPAPNAFAGQAFPTPAADTAPSVPYPPAPEQQSHFGQSAFDSQGGQPFTGYSGHEYAAPYQEPDPPVDPRSQQLMDAYQQAETYQHSTVGTQPELHVPDYSNQAPRSYDDPFGHPQQPAQGGYEPQQGQYQPTHQAQQQQPGWPQPEGGDATMRLDPSAYGSRPGDDPIDPTAIYTPNEPRR</sequence>
<proteinExistence type="predicted"/>
<protein>
    <submittedName>
        <fullName evidence="3">Uncharacterized protein</fullName>
    </submittedName>
</protein>
<evidence type="ECO:0000256" key="2">
    <source>
        <dbReference type="SAM" id="Phobius"/>
    </source>
</evidence>
<feature type="compositionally biased region" description="Polar residues" evidence="1">
    <location>
        <begin position="461"/>
        <end position="477"/>
    </location>
</feature>
<dbReference type="Proteomes" id="UP001589532">
    <property type="component" value="Unassembled WGS sequence"/>
</dbReference>
<evidence type="ECO:0000313" key="4">
    <source>
        <dbReference type="Proteomes" id="UP001589532"/>
    </source>
</evidence>
<name>A0ABV5RT42_9ACTN</name>